<protein>
    <submittedName>
        <fullName evidence="4">PhzF family phenazine biosynthesis isomerase</fullName>
    </submittedName>
</protein>
<evidence type="ECO:0000313" key="5">
    <source>
        <dbReference type="Proteomes" id="UP000298159"/>
    </source>
</evidence>
<organism evidence="4 5">
    <name type="scientific">Streptomyces bauhiniae</name>
    <dbReference type="NCBI Taxonomy" id="2340725"/>
    <lineage>
        <taxon>Bacteria</taxon>
        <taxon>Bacillati</taxon>
        <taxon>Actinomycetota</taxon>
        <taxon>Actinomycetes</taxon>
        <taxon>Kitasatosporales</taxon>
        <taxon>Streptomycetaceae</taxon>
        <taxon>Streptomyces</taxon>
    </lineage>
</organism>
<dbReference type="NCBIfam" id="TIGR00654">
    <property type="entry name" value="PhzF_family"/>
    <property type="match status" value="1"/>
</dbReference>
<evidence type="ECO:0000313" key="4">
    <source>
        <dbReference type="EMBL" id="TGN74728.1"/>
    </source>
</evidence>
<evidence type="ECO:0000256" key="3">
    <source>
        <dbReference type="PIRSR" id="PIRSR016184-1"/>
    </source>
</evidence>
<comment type="similarity">
    <text evidence="1">Belongs to the PhzF family.</text>
</comment>
<dbReference type="GO" id="GO:0016853">
    <property type="term" value="F:isomerase activity"/>
    <property type="evidence" value="ECO:0007669"/>
    <property type="project" value="UniProtKB-KW"/>
</dbReference>
<dbReference type="Pfam" id="PF02567">
    <property type="entry name" value="PhzC-PhzF"/>
    <property type="match status" value="1"/>
</dbReference>
<proteinExistence type="inferred from homology"/>
<accession>A0A4Z1D023</accession>
<dbReference type="SUPFAM" id="SSF54506">
    <property type="entry name" value="Diaminopimelate epimerase-like"/>
    <property type="match status" value="1"/>
</dbReference>
<dbReference type="EMBL" id="SRRT01000006">
    <property type="protein sequence ID" value="TGN74728.1"/>
    <property type="molecule type" value="Genomic_DNA"/>
</dbReference>
<dbReference type="Proteomes" id="UP000298159">
    <property type="component" value="Unassembled WGS sequence"/>
</dbReference>
<evidence type="ECO:0000256" key="2">
    <source>
        <dbReference type="ARBA" id="ARBA00023235"/>
    </source>
</evidence>
<dbReference type="InterPro" id="IPR003719">
    <property type="entry name" value="Phenazine_PhzF-like"/>
</dbReference>
<dbReference type="RefSeq" id="WP_135787299.1">
    <property type="nucleotide sequence ID" value="NZ_SRRT01000006.1"/>
</dbReference>
<dbReference type="AlphaFoldDB" id="A0A4Z1D023"/>
<dbReference type="PANTHER" id="PTHR13774">
    <property type="entry name" value="PHENAZINE BIOSYNTHESIS PROTEIN"/>
    <property type="match status" value="1"/>
</dbReference>
<dbReference type="GeneID" id="95450138"/>
<feature type="active site" evidence="3">
    <location>
        <position position="50"/>
    </location>
</feature>
<evidence type="ECO:0000256" key="1">
    <source>
        <dbReference type="ARBA" id="ARBA00008270"/>
    </source>
</evidence>
<gene>
    <name evidence="4" type="ORF">E5083_21340</name>
</gene>
<sequence length="290" mass="30601">MAHTTAPDVLRYAAFTPDPHGGNPAGVVLDATGLDEREMLALAAEVGYSETAFVTERADDRRRFTLRYFSPLAEVAFCGHATVATSVALAERIGTGALLFDTPAGEIRVETTADEHGTVRATLTSVPTRSRPADATELAAALAALRWDAADLDPALPPHVAFAGNDHLILAAASRARLADLAYDFDALTTVMRTHGWTTVHLVWREDDGSYHARDPFPVGGVVEDPATGAAAAAFGGYLRTVGLVTAPSTITIRQGEDMGRPSDLTIEVDPYETPVRVTGKAVPIPASAS</sequence>
<dbReference type="GO" id="GO:0005737">
    <property type="term" value="C:cytoplasm"/>
    <property type="evidence" value="ECO:0007669"/>
    <property type="project" value="TreeGrafter"/>
</dbReference>
<name>A0A4Z1D023_9ACTN</name>
<reference evidence="4 5" key="1">
    <citation type="submission" date="2019-04" db="EMBL/GenBank/DDBJ databases">
        <title>Streptomyces sp. nov. Bv016 isolated from bark of Buahinia variegata.</title>
        <authorList>
            <person name="Kanchanasin P."/>
            <person name="Tanasupawat S."/>
            <person name="Yuki M."/>
            <person name="Kudo T."/>
        </authorList>
    </citation>
    <scope>NUCLEOTIDE SEQUENCE [LARGE SCALE GENOMIC DNA]</scope>
    <source>
        <strain evidence="4 5">Bv016</strain>
    </source>
</reference>
<dbReference type="PIRSF" id="PIRSF016184">
    <property type="entry name" value="PhzC_PhzF"/>
    <property type="match status" value="1"/>
</dbReference>
<keyword evidence="2 4" id="KW-0413">Isomerase</keyword>
<dbReference type="PANTHER" id="PTHR13774:SF39">
    <property type="entry name" value="BIOSYNTHESIS PROTEIN, PUTATIVE-RELATED"/>
    <property type="match status" value="1"/>
</dbReference>
<dbReference type="Gene3D" id="3.10.310.10">
    <property type="entry name" value="Diaminopimelate Epimerase, Chain A, domain 1"/>
    <property type="match status" value="2"/>
</dbReference>
<keyword evidence="5" id="KW-1185">Reference proteome</keyword>
<comment type="caution">
    <text evidence="4">The sequence shown here is derived from an EMBL/GenBank/DDBJ whole genome shotgun (WGS) entry which is preliminary data.</text>
</comment>